<dbReference type="OrthoDB" id="10116571at2759"/>
<proteinExistence type="predicted"/>
<dbReference type="Proteomes" id="UP000663881">
    <property type="component" value="Unassembled WGS sequence"/>
</dbReference>
<feature type="compositionally biased region" description="Low complexity" evidence="1">
    <location>
        <begin position="127"/>
        <end position="148"/>
    </location>
</feature>
<reference evidence="2" key="1">
    <citation type="submission" date="2021-02" db="EMBL/GenBank/DDBJ databases">
        <authorList>
            <person name="Nowell W R."/>
        </authorList>
    </citation>
    <scope>NUCLEOTIDE SEQUENCE</scope>
</reference>
<dbReference type="Proteomes" id="UP000663891">
    <property type="component" value="Unassembled WGS sequence"/>
</dbReference>
<evidence type="ECO:0000313" key="2">
    <source>
        <dbReference type="EMBL" id="CAF1382167.1"/>
    </source>
</evidence>
<dbReference type="EMBL" id="CAJOAY010001608">
    <property type="protein sequence ID" value="CAF3864801.1"/>
    <property type="molecule type" value="Genomic_DNA"/>
</dbReference>
<feature type="compositionally biased region" description="Polar residues" evidence="1">
    <location>
        <begin position="1"/>
        <end position="11"/>
    </location>
</feature>
<feature type="region of interest" description="Disordered" evidence="1">
    <location>
        <begin position="1"/>
        <end position="26"/>
    </location>
</feature>
<name>A0A815JN24_9BILA</name>
<feature type="region of interest" description="Disordered" evidence="1">
    <location>
        <begin position="121"/>
        <end position="182"/>
    </location>
</feature>
<dbReference type="AlphaFoldDB" id="A0A815JN24"/>
<dbReference type="EMBL" id="CAJNON010000806">
    <property type="protein sequence ID" value="CAF1382167.1"/>
    <property type="molecule type" value="Genomic_DNA"/>
</dbReference>
<feature type="compositionally biased region" description="Polar residues" evidence="1">
    <location>
        <begin position="164"/>
        <end position="182"/>
    </location>
</feature>
<evidence type="ECO:0000313" key="4">
    <source>
        <dbReference type="Proteomes" id="UP000663891"/>
    </source>
</evidence>
<sequence length="182" mass="19590">MAEQNSCNSTVEELERYFEEQEEESAAARILQMQQDEAPPDNVNESLSTITTVTPNPLDIAFVNETSDSEQSKFILTNNKFYPMLIAYLGQTTRVVSSLVDGLIDTISTEQVPTMISIGTMPKTPIKMKSTGTMSTTPTATKSTGTMPKTPIATKSTGIVPKTPTATKSIGTMPKSPTTGST</sequence>
<evidence type="ECO:0000313" key="3">
    <source>
        <dbReference type="EMBL" id="CAF3864801.1"/>
    </source>
</evidence>
<organism evidence="2 4">
    <name type="scientific">Adineta steineri</name>
    <dbReference type="NCBI Taxonomy" id="433720"/>
    <lineage>
        <taxon>Eukaryota</taxon>
        <taxon>Metazoa</taxon>
        <taxon>Spiralia</taxon>
        <taxon>Gnathifera</taxon>
        <taxon>Rotifera</taxon>
        <taxon>Eurotatoria</taxon>
        <taxon>Bdelloidea</taxon>
        <taxon>Adinetida</taxon>
        <taxon>Adinetidae</taxon>
        <taxon>Adineta</taxon>
    </lineage>
</organism>
<evidence type="ECO:0000256" key="1">
    <source>
        <dbReference type="SAM" id="MobiDB-lite"/>
    </source>
</evidence>
<gene>
    <name evidence="3" type="ORF">OKA104_LOCUS22246</name>
    <name evidence="2" type="ORF">VCS650_LOCUS35466</name>
</gene>
<comment type="caution">
    <text evidence="2">The sequence shown here is derived from an EMBL/GenBank/DDBJ whole genome shotgun (WGS) entry which is preliminary data.</text>
</comment>
<protein>
    <submittedName>
        <fullName evidence="2">Uncharacterized protein</fullName>
    </submittedName>
</protein>
<accession>A0A815JN24</accession>